<sequence length="119" mass="11664">MLTAGAARRKNGSRTLDAAATAPSRTLGVGAAAAAVAAAAPTGPSFGPGSLGRGVGLRPPPRFSGRVGGSVAATTTWFDAAGGDFPGLSASQPWFDAAGGDPSSPGSWRGFSAIIEFQF</sequence>
<feature type="region of interest" description="Disordered" evidence="1">
    <location>
        <begin position="1"/>
        <end position="21"/>
    </location>
</feature>
<evidence type="ECO:0000256" key="1">
    <source>
        <dbReference type="SAM" id="MobiDB-lite"/>
    </source>
</evidence>
<dbReference type="EnsemblPlants" id="LPERR04G05980.1">
    <property type="protein sequence ID" value="LPERR04G05980.1"/>
    <property type="gene ID" value="LPERR04G05980"/>
</dbReference>
<dbReference type="AlphaFoldDB" id="A0A0D9W3T2"/>
<accession>A0A0D9W3T2</accession>
<evidence type="ECO:0000313" key="2">
    <source>
        <dbReference type="EnsemblPlants" id="LPERR04G05980.1"/>
    </source>
</evidence>
<dbReference type="Gramene" id="LPERR04G05980.1">
    <property type="protein sequence ID" value="LPERR04G05980.1"/>
    <property type="gene ID" value="LPERR04G05980"/>
</dbReference>
<dbReference type="HOGENOM" id="CLU_131760_0_0_1"/>
<reference evidence="2" key="3">
    <citation type="submission" date="2015-04" db="UniProtKB">
        <authorList>
            <consortium name="EnsemblPlants"/>
        </authorList>
    </citation>
    <scope>IDENTIFICATION</scope>
</reference>
<evidence type="ECO:0000313" key="3">
    <source>
        <dbReference type="Proteomes" id="UP000032180"/>
    </source>
</evidence>
<keyword evidence="3" id="KW-1185">Reference proteome</keyword>
<organism evidence="2 3">
    <name type="scientific">Leersia perrieri</name>
    <dbReference type="NCBI Taxonomy" id="77586"/>
    <lineage>
        <taxon>Eukaryota</taxon>
        <taxon>Viridiplantae</taxon>
        <taxon>Streptophyta</taxon>
        <taxon>Embryophyta</taxon>
        <taxon>Tracheophyta</taxon>
        <taxon>Spermatophyta</taxon>
        <taxon>Magnoliopsida</taxon>
        <taxon>Liliopsida</taxon>
        <taxon>Poales</taxon>
        <taxon>Poaceae</taxon>
        <taxon>BOP clade</taxon>
        <taxon>Oryzoideae</taxon>
        <taxon>Oryzeae</taxon>
        <taxon>Oryzinae</taxon>
        <taxon>Leersia</taxon>
    </lineage>
</organism>
<reference evidence="3" key="2">
    <citation type="submission" date="2013-12" db="EMBL/GenBank/DDBJ databases">
        <authorList>
            <person name="Yu Y."/>
            <person name="Lee S."/>
            <person name="de Baynast K."/>
            <person name="Wissotski M."/>
            <person name="Liu L."/>
            <person name="Talag J."/>
            <person name="Goicoechea J."/>
            <person name="Angelova A."/>
            <person name="Jetty R."/>
            <person name="Kudrna D."/>
            <person name="Golser W."/>
            <person name="Rivera L."/>
            <person name="Zhang J."/>
            <person name="Wing R."/>
        </authorList>
    </citation>
    <scope>NUCLEOTIDE SEQUENCE</scope>
</reference>
<proteinExistence type="predicted"/>
<dbReference type="Proteomes" id="UP000032180">
    <property type="component" value="Chromosome 4"/>
</dbReference>
<name>A0A0D9W3T2_9ORYZ</name>
<reference evidence="2 3" key="1">
    <citation type="submission" date="2012-08" db="EMBL/GenBank/DDBJ databases">
        <title>Oryza genome evolution.</title>
        <authorList>
            <person name="Wing R.A."/>
        </authorList>
    </citation>
    <scope>NUCLEOTIDE SEQUENCE</scope>
</reference>
<protein>
    <submittedName>
        <fullName evidence="2">Uncharacterized protein</fullName>
    </submittedName>
</protein>